<gene>
    <name evidence="2" type="ORF">Barba19A_gp006</name>
</gene>
<proteinExistence type="predicted"/>
<dbReference type="Proteomes" id="UP000304203">
    <property type="component" value="Segment"/>
</dbReference>
<dbReference type="SUPFAM" id="SSF52833">
    <property type="entry name" value="Thioredoxin-like"/>
    <property type="match status" value="1"/>
</dbReference>
<organism evidence="2 3">
    <name type="scientific">Rheinheimera phage vB_RspM_Barba19A</name>
    <dbReference type="NCBI Taxonomy" id="2565658"/>
    <lineage>
        <taxon>Viruses</taxon>
        <taxon>Duplodnaviria</taxon>
        <taxon>Heunggongvirae</taxon>
        <taxon>Uroviricota</taxon>
        <taxon>Caudoviricetes</taxon>
        <taxon>Barbavirus</taxon>
        <taxon>Barbavirus barba19A</taxon>
    </lineage>
</organism>
<dbReference type="InterPro" id="IPR036249">
    <property type="entry name" value="Thioredoxin-like_sf"/>
</dbReference>
<reference evidence="2 3" key="1">
    <citation type="submission" date="2019-03" db="EMBL/GenBank/DDBJ databases">
        <title>Genomic and seasonal variations among aquatic phages infecting the Baltic Sea Gammaproteobacteria Rheinheimera sp. bal341.</title>
        <authorList>
            <person name="Nilsson E."/>
            <person name="Li K."/>
            <person name="Fridlund J."/>
            <person name="Sulcius S."/>
            <person name="Bunse C."/>
            <person name="Karlsson C.M.G."/>
            <person name="Lindh M."/>
            <person name="Lundin D."/>
            <person name="Pinhassi J."/>
            <person name="Holmfeldt K."/>
        </authorList>
    </citation>
    <scope>NUCLEOTIDE SEQUENCE [LARGE SCALE GENOMIC DNA]</scope>
</reference>
<evidence type="ECO:0000259" key="1">
    <source>
        <dbReference type="Pfam" id="PF00462"/>
    </source>
</evidence>
<evidence type="ECO:0000313" key="3">
    <source>
        <dbReference type="Proteomes" id="UP000304203"/>
    </source>
</evidence>
<dbReference type="EMBL" id="MK719730">
    <property type="protein sequence ID" value="QCQ61846.1"/>
    <property type="molecule type" value="Genomic_DNA"/>
</dbReference>
<dbReference type="PROSITE" id="PS51354">
    <property type="entry name" value="GLUTAREDOXIN_2"/>
    <property type="match status" value="1"/>
</dbReference>
<feature type="domain" description="Glutaredoxin" evidence="1">
    <location>
        <begin position="4"/>
        <end position="45"/>
    </location>
</feature>
<name>A0A4P8NHB9_9CAUD</name>
<dbReference type="Gene3D" id="3.40.30.10">
    <property type="entry name" value="Glutaredoxin"/>
    <property type="match status" value="1"/>
</dbReference>
<dbReference type="InterPro" id="IPR002109">
    <property type="entry name" value="Glutaredoxin"/>
</dbReference>
<accession>A0A4P8NHB9</accession>
<dbReference type="Pfam" id="PF00462">
    <property type="entry name" value="Glutaredoxin"/>
    <property type="match status" value="1"/>
</dbReference>
<sequence length="82" mass="9615">MMKVELYSASFCSNCDTLKKIFNEINIDYDIIDIDAQPELTQQNRIRSLPTTIITTENIRLVEVGCKNKVFWLDLFKELIKE</sequence>
<evidence type="ECO:0000313" key="2">
    <source>
        <dbReference type="EMBL" id="QCQ61846.1"/>
    </source>
</evidence>
<keyword evidence="3" id="KW-1185">Reference proteome</keyword>
<protein>
    <submittedName>
        <fullName evidence="2">Glutaredoxin</fullName>
    </submittedName>
</protein>